<reference evidence="2 3" key="1">
    <citation type="submission" date="2018-11" db="EMBL/GenBank/DDBJ databases">
        <title>Complete genome sequencing of the Actinobacteria Serinibacter sp. K3-2.</title>
        <authorList>
            <person name="Rakitin A.L."/>
            <person name="Beletsky A.V."/>
            <person name="Mardanov A.V."/>
            <person name="Ravin N.V."/>
            <person name="Gromova A.S."/>
            <person name="Filippova S.N."/>
            <person name="Gal'Chenko V.F."/>
        </authorList>
    </citation>
    <scope>NUCLEOTIDE SEQUENCE [LARGE SCALE GENOMIC DNA]</scope>
    <source>
        <strain evidence="2 3">K3-2</strain>
    </source>
</reference>
<dbReference type="RefSeq" id="WP_135849918.1">
    <property type="nucleotide sequence ID" value="NZ_RHPJ01000003.1"/>
</dbReference>
<feature type="transmembrane region" description="Helical" evidence="1">
    <location>
        <begin position="137"/>
        <end position="158"/>
    </location>
</feature>
<evidence type="ECO:0000256" key="1">
    <source>
        <dbReference type="SAM" id="Phobius"/>
    </source>
</evidence>
<feature type="transmembrane region" description="Helical" evidence="1">
    <location>
        <begin position="486"/>
        <end position="503"/>
    </location>
</feature>
<feature type="transmembrane region" description="Helical" evidence="1">
    <location>
        <begin position="225"/>
        <end position="247"/>
    </location>
</feature>
<proteinExistence type="predicted"/>
<keyword evidence="1" id="KW-0812">Transmembrane</keyword>
<accession>A0A4Z1DXJ4</accession>
<dbReference type="Proteomes" id="UP000297318">
    <property type="component" value="Unassembled WGS sequence"/>
</dbReference>
<sequence length="524" mass="52877">MSATDPTRPTGDADVAVDTVPTGAQLRSLTRAARRGHGGAPLSQLVGDIYTYLFTFAVTVAIAISGAHVLGADFSGTTSTSTLDGRWLWIVAGLTAAGLMLGVLARLGPIGVGGAGALWWLPTPVDRLSLLRPTATSWIAVTALAGAIAAGAISALTRTDPGEIVWAVIAGAGLGAALAAAVALTQTVPSTRARVRRLALVGDLMAGVAVAAWIAVGIADVDAPVVPALAVAVVGVVAGVVAVVVLLRRLAQIPGAALRERGARTGMASFAVTTLDFRELGRVLTDPGRDQRRRTLSMGWVRGVVGALTTADTLLLLRAPRQLVVLLASLGLPIAVASSGTSEVLAALAFVVGVYLAANAVTAGAREAEHAPALDRAFGVSARAARAIRLIVPTLACLLWSVVAIGILRGLDAGWVIQLVLFAPAIAAAALKAAYRNPPNWGAPLVVSPMGAYPPGVVNSLATGPILAVIACLPVVIALFVQPMAILAFAQVLVTGILVPVAIHAKARKAGKSGGAGAFGGARA</sequence>
<evidence type="ECO:0000313" key="2">
    <source>
        <dbReference type="EMBL" id="TGO04296.1"/>
    </source>
</evidence>
<dbReference type="EMBL" id="RHPJ01000003">
    <property type="protein sequence ID" value="TGO04296.1"/>
    <property type="molecule type" value="Genomic_DNA"/>
</dbReference>
<feature type="transmembrane region" description="Helical" evidence="1">
    <location>
        <begin position="456"/>
        <end position="480"/>
    </location>
</feature>
<feature type="transmembrane region" description="Helical" evidence="1">
    <location>
        <begin position="415"/>
        <end position="435"/>
    </location>
</feature>
<evidence type="ECO:0000313" key="3">
    <source>
        <dbReference type="Proteomes" id="UP000297318"/>
    </source>
</evidence>
<comment type="caution">
    <text evidence="2">The sequence shown here is derived from an EMBL/GenBank/DDBJ whole genome shotgun (WGS) entry which is preliminary data.</text>
</comment>
<keyword evidence="1" id="KW-0472">Membrane</keyword>
<protein>
    <submittedName>
        <fullName evidence="2">Uncharacterized protein</fullName>
    </submittedName>
</protein>
<dbReference type="OrthoDB" id="4922321at2"/>
<name>A0A4Z1DXJ4_9MICO</name>
<gene>
    <name evidence="2" type="ORF">SERN_1889</name>
</gene>
<dbReference type="InterPro" id="IPR046264">
    <property type="entry name" value="DUF6297"/>
</dbReference>
<feature type="transmembrane region" description="Helical" evidence="1">
    <location>
        <begin position="87"/>
        <end position="105"/>
    </location>
</feature>
<feature type="transmembrane region" description="Helical" evidence="1">
    <location>
        <begin position="198"/>
        <end position="219"/>
    </location>
</feature>
<dbReference type="Pfam" id="PF19814">
    <property type="entry name" value="DUF6297"/>
    <property type="match status" value="1"/>
</dbReference>
<feature type="transmembrane region" description="Helical" evidence="1">
    <location>
        <begin position="387"/>
        <end position="409"/>
    </location>
</feature>
<feature type="transmembrane region" description="Helical" evidence="1">
    <location>
        <begin position="164"/>
        <end position="186"/>
    </location>
</feature>
<feature type="transmembrane region" description="Helical" evidence="1">
    <location>
        <begin position="49"/>
        <end position="67"/>
    </location>
</feature>
<dbReference type="AlphaFoldDB" id="A0A4Z1DXJ4"/>
<keyword evidence="1" id="KW-1133">Transmembrane helix</keyword>
<keyword evidence="3" id="KW-1185">Reference proteome</keyword>
<organism evidence="2 3">
    <name type="scientific">Serinibacter arcticus</name>
    <dbReference type="NCBI Taxonomy" id="1655435"/>
    <lineage>
        <taxon>Bacteria</taxon>
        <taxon>Bacillati</taxon>
        <taxon>Actinomycetota</taxon>
        <taxon>Actinomycetes</taxon>
        <taxon>Micrococcales</taxon>
        <taxon>Beutenbergiaceae</taxon>
        <taxon>Serinibacter</taxon>
    </lineage>
</organism>